<name>A0A401YVM3_9ACTN</name>
<accession>A0A401YVM3</accession>
<sequence>MLTQHVRQSTPVHAGTVATLMIEEETTISDAPLYVPEDFGAGVLLAGLLLSPKPPKER</sequence>
<evidence type="ECO:0000313" key="2">
    <source>
        <dbReference type="Proteomes" id="UP000286931"/>
    </source>
</evidence>
<comment type="caution">
    <text evidence="1">The sequence shown here is derived from an EMBL/GenBank/DDBJ whole genome shotgun (WGS) entry which is preliminary data.</text>
</comment>
<proteinExistence type="predicted"/>
<gene>
    <name evidence="1" type="ORF">EHYA_06351</name>
</gene>
<dbReference type="EMBL" id="BIFH01000029">
    <property type="protein sequence ID" value="GCD98640.1"/>
    <property type="molecule type" value="Genomic_DNA"/>
</dbReference>
<dbReference type="AlphaFoldDB" id="A0A401YVM3"/>
<keyword evidence="2" id="KW-1185">Reference proteome</keyword>
<organism evidence="1 2">
    <name type="scientific">Embleya hyalina</name>
    <dbReference type="NCBI Taxonomy" id="516124"/>
    <lineage>
        <taxon>Bacteria</taxon>
        <taxon>Bacillati</taxon>
        <taxon>Actinomycetota</taxon>
        <taxon>Actinomycetes</taxon>
        <taxon>Kitasatosporales</taxon>
        <taxon>Streptomycetaceae</taxon>
        <taxon>Embleya</taxon>
    </lineage>
</organism>
<evidence type="ECO:0000313" key="1">
    <source>
        <dbReference type="EMBL" id="GCD98640.1"/>
    </source>
</evidence>
<dbReference type="Proteomes" id="UP000286931">
    <property type="component" value="Unassembled WGS sequence"/>
</dbReference>
<protein>
    <submittedName>
        <fullName evidence="1">Uncharacterized protein</fullName>
    </submittedName>
</protein>
<reference evidence="1 2" key="1">
    <citation type="submission" date="2018-12" db="EMBL/GenBank/DDBJ databases">
        <title>Draft genome sequence of Embleya hyalina NBRC 13850T.</title>
        <authorList>
            <person name="Komaki H."/>
            <person name="Hosoyama A."/>
            <person name="Kimura A."/>
            <person name="Ichikawa N."/>
            <person name="Tamura T."/>
        </authorList>
    </citation>
    <scope>NUCLEOTIDE SEQUENCE [LARGE SCALE GENOMIC DNA]</scope>
    <source>
        <strain evidence="1 2">NBRC 13850</strain>
    </source>
</reference>